<keyword evidence="2" id="KW-1185">Reference proteome</keyword>
<sequence>MLSGHDTTITAVLNSMNAYDYWPPEFASTVFWELRRSNAGIYYINLLYKRNSKDTLDALEVNGCTFNCVFDDFKNNLKLVAIDTTKWEEECRSYSTQIKSHLSFLFLLIVLLFAV</sequence>
<dbReference type="AlphaFoldDB" id="A0AAV8ZTV3"/>
<dbReference type="SUPFAM" id="SSF53254">
    <property type="entry name" value="Phosphoglycerate mutase-like"/>
    <property type="match status" value="1"/>
</dbReference>
<dbReference type="Gene3D" id="3.40.50.1240">
    <property type="entry name" value="Phosphoglycerate mutase-like"/>
    <property type="match status" value="1"/>
</dbReference>
<dbReference type="Proteomes" id="UP001162156">
    <property type="component" value="Unassembled WGS sequence"/>
</dbReference>
<protein>
    <submittedName>
        <fullName evidence="1">Uncharacterized protein</fullName>
    </submittedName>
</protein>
<evidence type="ECO:0000313" key="1">
    <source>
        <dbReference type="EMBL" id="KAJ8969812.1"/>
    </source>
</evidence>
<comment type="caution">
    <text evidence="1">The sequence shown here is derived from an EMBL/GenBank/DDBJ whole genome shotgun (WGS) entry which is preliminary data.</text>
</comment>
<dbReference type="GO" id="GO:0016791">
    <property type="term" value="F:phosphatase activity"/>
    <property type="evidence" value="ECO:0007669"/>
    <property type="project" value="UniProtKB-ARBA"/>
</dbReference>
<proteinExistence type="predicted"/>
<dbReference type="InterPro" id="IPR029033">
    <property type="entry name" value="His_PPase_superfam"/>
</dbReference>
<accession>A0AAV8ZTV3</accession>
<gene>
    <name evidence="1" type="ORF">NQ314_001570</name>
</gene>
<reference evidence="1" key="1">
    <citation type="journal article" date="2023" name="Insect Mol. Biol.">
        <title>Genome sequencing provides insights into the evolution of gene families encoding plant cell wall-degrading enzymes in longhorned beetles.</title>
        <authorList>
            <person name="Shin N.R."/>
            <person name="Okamura Y."/>
            <person name="Kirsch R."/>
            <person name="Pauchet Y."/>
        </authorList>
    </citation>
    <scope>NUCLEOTIDE SEQUENCE</scope>
    <source>
        <strain evidence="1">RBIC_L_NR</strain>
    </source>
</reference>
<dbReference type="EMBL" id="JANEYF010000454">
    <property type="protein sequence ID" value="KAJ8969812.1"/>
    <property type="molecule type" value="Genomic_DNA"/>
</dbReference>
<name>A0AAV8ZTV3_9CUCU</name>
<organism evidence="1 2">
    <name type="scientific">Rhamnusium bicolor</name>
    <dbReference type="NCBI Taxonomy" id="1586634"/>
    <lineage>
        <taxon>Eukaryota</taxon>
        <taxon>Metazoa</taxon>
        <taxon>Ecdysozoa</taxon>
        <taxon>Arthropoda</taxon>
        <taxon>Hexapoda</taxon>
        <taxon>Insecta</taxon>
        <taxon>Pterygota</taxon>
        <taxon>Neoptera</taxon>
        <taxon>Endopterygota</taxon>
        <taxon>Coleoptera</taxon>
        <taxon>Polyphaga</taxon>
        <taxon>Cucujiformia</taxon>
        <taxon>Chrysomeloidea</taxon>
        <taxon>Cerambycidae</taxon>
        <taxon>Lepturinae</taxon>
        <taxon>Rhagiini</taxon>
        <taxon>Rhamnusium</taxon>
    </lineage>
</organism>
<evidence type="ECO:0000313" key="2">
    <source>
        <dbReference type="Proteomes" id="UP001162156"/>
    </source>
</evidence>